<reference evidence="1" key="1">
    <citation type="submission" date="2019-04" db="EMBL/GenBank/DDBJ databases">
        <title>Microbes associate with the intestines of laboratory mice.</title>
        <authorList>
            <person name="Navarre W."/>
            <person name="Wong E."/>
            <person name="Huang K."/>
            <person name="Tropini C."/>
            <person name="Ng K."/>
            <person name="Yu B."/>
        </authorList>
    </citation>
    <scope>NUCLEOTIDE SEQUENCE</scope>
    <source>
        <strain evidence="1">NM73_A23</strain>
    </source>
</reference>
<evidence type="ECO:0000313" key="2">
    <source>
        <dbReference type="Proteomes" id="UP000308886"/>
    </source>
</evidence>
<dbReference type="Proteomes" id="UP000308886">
    <property type="component" value="Unassembled WGS sequence"/>
</dbReference>
<gene>
    <name evidence="1" type="ORF">E5358_06810</name>
</gene>
<keyword evidence="2" id="KW-1185">Reference proteome</keyword>
<name>A0AC61QQJ8_9BACT</name>
<keyword evidence="1" id="KW-0413">Isomerase</keyword>
<proteinExistence type="predicted"/>
<comment type="caution">
    <text evidence="1">The sequence shown here is derived from an EMBL/GenBank/DDBJ whole genome shotgun (WGS) entry which is preliminary data.</text>
</comment>
<sequence length="329" mass="35748">MKKTITMLALAIVAGAACSEAVAKKDKKNKKTVPAAVVEKSIVSLQTKADSISYAAGKSLTMGMMEYVTGQLKVDTAYMADFVKGLEKGLNEVETPQMKAEAAGKQIAQMVKERMLPNIQSQMEGSEAALDEALFKRAFTDAVENDNSVLSMEESTKYFEAAMNAIKEAKEEAVKAAGKNWLAENAKKEGVKVLPSGLQYKVLTEGNGPVAKKDDDVVVKYEGKLIDGTVFDSSYERTPQTTSFKPTQVIPGWTEALCMMPQGSVWELYIPENLGYGSRPSGKIPAFSTLVFKVEVVEVKAKEEPKEEKATPAVTAKKTAKKPAARRKK</sequence>
<dbReference type="EMBL" id="SRZC01000009">
    <property type="protein sequence ID" value="TGX82475.1"/>
    <property type="molecule type" value="Genomic_DNA"/>
</dbReference>
<evidence type="ECO:0000313" key="1">
    <source>
        <dbReference type="EMBL" id="TGX82475.1"/>
    </source>
</evidence>
<accession>A0AC61QQJ8</accession>
<organism evidence="1 2">
    <name type="scientific">Palleniella muris</name>
    <dbReference type="NCBI Taxonomy" id="3038145"/>
    <lineage>
        <taxon>Bacteria</taxon>
        <taxon>Pseudomonadati</taxon>
        <taxon>Bacteroidota</taxon>
        <taxon>Bacteroidia</taxon>
        <taxon>Bacteroidales</taxon>
        <taxon>Prevotellaceae</taxon>
        <taxon>Palleniella</taxon>
    </lineage>
</organism>
<protein>
    <submittedName>
        <fullName evidence="1">FKBP-type peptidyl-prolyl cis-trans isomerase</fullName>
    </submittedName>
</protein>